<reference evidence="2 3" key="1">
    <citation type="submission" date="2016-10" db="EMBL/GenBank/DDBJ databases">
        <authorList>
            <person name="de Groot N.N."/>
        </authorList>
    </citation>
    <scope>NUCLEOTIDE SEQUENCE [LARGE SCALE GENOMIC DNA]</scope>
    <source>
        <strain evidence="2 3">DSM 26656</strain>
    </source>
</reference>
<evidence type="ECO:0008006" key="4">
    <source>
        <dbReference type="Google" id="ProtNLM"/>
    </source>
</evidence>
<dbReference type="InterPro" id="IPR036249">
    <property type="entry name" value="Thioredoxin-like_sf"/>
</dbReference>
<dbReference type="RefSeq" id="WP_103875654.1">
    <property type="nucleotide sequence ID" value="NZ_FNUY01000020.1"/>
</dbReference>
<protein>
    <recommendedName>
        <fullName evidence="4">DUF1223 domain-containing protein</fullName>
    </recommendedName>
</protein>
<organism evidence="2 3">
    <name type="scientific">Bosea lathyri</name>
    <dbReference type="NCBI Taxonomy" id="1036778"/>
    <lineage>
        <taxon>Bacteria</taxon>
        <taxon>Pseudomonadati</taxon>
        <taxon>Pseudomonadota</taxon>
        <taxon>Alphaproteobacteria</taxon>
        <taxon>Hyphomicrobiales</taxon>
        <taxon>Boseaceae</taxon>
        <taxon>Bosea</taxon>
    </lineage>
</organism>
<dbReference type="SUPFAM" id="SSF52833">
    <property type="entry name" value="Thioredoxin-like"/>
    <property type="match status" value="1"/>
</dbReference>
<sequence length="252" mass="26914">MVLRTRLFSATIAALILGGAVAFAQNPGGQPNAVIELFTSQGCSSCPPADALFVELSKNPNLIALTMPVTYWDYLGWKDTLGKDSFAKRQKFYAKARGDGQVYTPQAVINGASHIVGSDKHEIERTVKQLPTASLAAKVEVEEDNGTLRIRLTPVDSDLDKTAGVWVLPITRMVTVPITRGENQGKTISYANVVRGMVRVGDWDGKAAVVTAPLTATQAPEADGYVVIVQADQPGRYGMMPGAILGAARGTR</sequence>
<dbReference type="Proteomes" id="UP000236743">
    <property type="component" value="Unassembled WGS sequence"/>
</dbReference>
<dbReference type="Pfam" id="PF06764">
    <property type="entry name" value="DUF1223"/>
    <property type="match status" value="1"/>
</dbReference>
<feature type="signal peptide" evidence="1">
    <location>
        <begin position="1"/>
        <end position="24"/>
    </location>
</feature>
<dbReference type="OrthoDB" id="9808254at2"/>
<gene>
    <name evidence="2" type="ORF">SAMN04488115_12035</name>
</gene>
<evidence type="ECO:0000313" key="2">
    <source>
        <dbReference type="EMBL" id="SEG82337.1"/>
    </source>
</evidence>
<dbReference type="EMBL" id="FNUY01000020">
    <property type="protein sequence ID" value="SEG82337.1"/>
    <property type="molecule type" value="Genomic_DNA"/>
</dbReference>
<dbReference type="InterPro" id="IPR010634">
    <property type="entry name" value="DUF1223"/>
</dbReference>
<name>A0A1H6DA26_9HYPH</name>
<evidence type="ECO:0000256" key="1">
    <source>
        <dbReference type="SAM" id="SignalP"/>
    </source>
</evidence>
<evidence type="ECO:0000313" key="3">
    <source>
        <dbReference type="Proteomes" id="UP000236743"/>
    </source>
</evidence>
<dbReference type="PANTHER" id="PTHR36057:SF1">
    <property type="entry name" value="LIPOPROTEIN LIPID ATTACHMENT SITE-LIKE PROTEIN, PUTATIVE (DUF1223)-RELATED"/>
    <property type="match status" value="1"/>
</dbReference>
<feature type="chain" id="PRO_5009295658" description="DUF1223 domain-containing protein" evidence="1">
    <location>
        <begin position="25"/>
        <end position="252"/>
    </location>
</feature>
<accession>A0A1H6DA26</accession>
<dbReference type="AlphaFoldDB" id="A0A1H6DA26"/>
<keyword evidence="1" id="KW-0732">Signal</keyword>
<keyword evidence="3" id="KW-1185">Reference proteome</keyword>
<dbReference type="PANTHER" id="PTHR36057">
    <property type="match status" value="1"/>
</dbReference>
<proteinExistence type="predicted"/>